<dbReference type="InterPro" id="IPR005334">
    <property type="entry name" value="Tctex-1-like"/>
</dbReference>
<dbReference type="Proteomes" id="UP000664859">
    <property type="component" value="Unassembled WGS sequence"/>
</dbReference>
<gene>
    <name evidence="2" type="ORF">JKP88DRAFT_205905</name>
</gene>
<evidence type="ECO:0000313" key="2">
    <source>
        <dbReference type="EMBL" id="KAG5189915.1"/>
    </source>
</evidence>
<evidence type="ECO:0000313" key="3">
    <source>
        <dbReference type="Proteomes" id="UP000664859"/>
    </source>
</evidence>
<dbReference type="FunFam" id="3.30.1140.40:FF:000003">
    <property type="entry name" value="tctex1 domain-containing protein 2"/>
    <property type="match status" value="1"/>
</dbReference>
<protein>
    <submittedName>
        <fullName evidence="2">Flagellar outer dynein arm light chain 2</fullName>
    </submittedName>
</protein>
<name>A0A835ZA97_9STRA</name>
<evidence type="ECO:0000256" key="1">
    <source>
        <dbReference type="ARBA" id="ARBA00005361"/>
    </source>
</evidence>
<dbReference type="CDD" id="cd21459">
    <property type="entry name" value="DLC-like_TCTEX1D2"/>
    <property type="match status" value="1"/>
</dbReference>
<dbReference type="PANTHER" id="PTHR21255">
    <property type="entry name" value="T-COMPLEX-ASSOCIATED-TESTIS-EXPRESSED 1/ DYNEIN LIGHT CHAIN"/>
    <property type="match status" value="1"/>
</dbReference>
<keyword evidence="2" id="KW-0282">Flagellum</keyword>
<dbReference type="GO" id="GO:0007018">
    <property type="term" value="P:microtubule-based movement"/>
    <property type="evidence" value="ECO:0007669"/>
    <property type="project" value="TreeGrafter"/>
</dbReference>
<accession>A0A835ZA97</accession>
<dbReference type="GO" id="GO:0005737">
    <property type="term" value="C:cytoplasm"/>
    <property type="evidence" value="ECO:0007669"/>
    <property type="project" value="TreeGrafter"/>
</dbReference>
<dbReference type="Gene3D" id="3.30.1140.40">
    <property type="entry name" value="Tctex-1"/>
    <property type="match status" value="1"/>
</dbReference>
<reference evidence="2" key="1">
    <citation type="submission" date="2021-02" db="EMBL/GenBank/DDBJ databases">
        <title>First Annotated Genome of the Yellow-green Alga Tribonema minus.</title>
        <authorList>
            <person name="Mahan K.M."/>
        </authorList>
    </citation>
    <scope>NUCLEOTIDE SEQUENCE</scope>
    <source>
        <strain evidence="2">UTEX B ZZ1240</strain>
    </source>
</reference>
<dbReference type="GO" id="GO:0005868">
    <property type="term" value="C:cytoplasmic dynein complex"/>
    <property type="evidence" value="ECO:0007669"/>
    <property type="project" value="TreeGrafter"/>
</dbReference>
<comment type="caution">
    <text evidence="2">The sequence shown here is derived from an EMBL/GenBank/DDBJ whole genome shotgun (WGS) entry which is preliminary data.</text>
</comment>
<dbReference type="OrthoDB" id="10248487at2759"/>
<dbReference type="EMBL" id="JAFCMP010000043">
    <property type="protein sequence ID" value="KAG5189915.1"/>
    <property type="molecule type" value="Genomic_DNA"/>
</dbReference>
<organism evidence="2 3">
    <name type="scientific">Tribonema minus</name>
    <dbReference type="NCBI Taxonomy" id="303371"/>
    <lineage>
        <taxon>Eukaryota</taxon>
        <taxon>Sar</taxon>
        <taxon>Stramenopiles</taxon>
        <taxon>Ochrophyta</taxon>
        <taxon>PX clade</taxon>
        <taxon>Xanthophyceae</taxon>
        <taxon>Tribonematales</taxon>
        <taxon>Tribonemataceae</taxon>
        <taxon>Tribonema</taxon>
    </lineage>
</organism>
<dbReference type="InterPro" id="IPR038586">
    <property type="entry name" value="Tctex-1-like_sf"/>
</dbReference>
<keyword evidence="3" id="KW-1185">Reference proteome</keyword>
<dbReference type="Pfam" id="PF03645">
    <property type="entry name" value="Tctex-1"/>
    <property type="match status" value="1"/>
</dbReference>
<dbReference type="PANTHER" id="PTHR21255:SF7">
    <property type="entry name" value="DYNEIN LIGHT CHAIN TCTEX-TYPE PROTEIN 2B"/>
    <property type="match status" value="1"/>
</dbReference>
<comment type="similarity">
    <text evidence="1">Belongs to the dynein light chain Tctex-type family.</text>
</comment>
<keyword evidence="2" id="KW-0966">Cell projection</keyword>
<dbReference type="GO" id="GO:0045505">
    <property type="term" value="F:dynein intermediate chain binding"/>
    <property type="evidence" value="ECO:0007669"/>
    <property type="project" value="TreeGrafter"/>
</dbReference>
<dbReference type="AlphaFoldDB" id="A0A835ZA97"/>
<sequence length="132" mass="15046">MEESQPKGRQVIDVVLPTYVMKPAEDEVFYPAKAKAMSEKIVKAELGGKEYDEQEAKEWSLNIADAIREQIKQLSIPRYKVVVQVTVGQMKDQGVRVASRCLWDTATDNYASVNYKTQSLWCNVMCFGIYTE</sequence>
<keyword evidence="2" id="KW-0969">Cilium</keyword>
<proteinExistence type="inferred from homology"/>